<dbReference type="Pfam" id="PF01011">
    <property type="entry name" value="PQQ"/>
    <property type="match status" value="1"/>
</dbReference>
<name>A0A1C5G4P2_MICEH</name>
<evidence type="ECO:0000313" key="5">
    <source>
        <dbReference type="Proteomes" id="UP000198251"/>
    </source>
</evidence>
<organism evidence="4 5">
    <name type="scientific">Micromonospora echinofusca</name>
    <dbReference type="NCBI Taxonomy" id="47858"/>
    <lineage>
        <taxon>Bacteria</taxon>
        <taxon>Bacillati</taxon>
        <taxon>Actinomycetota</taxon>
        <taxon>Actinomycetes</taxon>
        <taxon>Micromonosporales</taxon>
        <taxon>Micromonosporaceae</taxon>
        <taxon>Micromonospora</taxon>
    </lineage>
</organism>
<evidence type="ECO:0000259" key="2">
    <source>
        <dbReference type="Pfam" id="PF01011"/>
    </source>
</evidence>
<dbReference type="InterPro" id="IPR002372">
    <property type="entry name" value="PQQ_rpt_dom"/>
</dbReference>
<dbReference type="PANTHER" id="PTHR34512">
    <property type="entry name" value="CELL SURFACE PROTEIN"/>
    <property type="match status" value="1"/>
</dbReference>
<evidence type="ECO:0000259" key="3">
    <source>
        <dbReference type="Pfam" id="PF13360"/>
    </source>
</evidence>
<proteinExistence type="predicted"/>
<dbReference type="SUPFAM" id="SSF50998">
    <property type="entry name" value="Quinoprotein alcohol dehydrogenase-like"/>
    <property type="match status" value="1"/>
</dbReference>
<dbReference type="Pfam" id="PF13360">
    <property type="entry name" value="PQQ_2"/>
    <property type="match status" value="1"/>
</dbReference>
<dbReference type="InterPro" id="IPR015943">
    <property type="entry name" value="WD40/YVTN_repeat-like_dom_sf"/>
</dbReference>
<dbReference type="EMBL" id="LT607733">
    <property type="protein sequence ID" value="SCG14668.1"/>
    <property type="molecule type" value="Genomic_DNA"/>
</dbReference>
<keyword evidence="1" id="KW-0732">Signal</keyword>
<feature type="domain" description="Pyrrolo-quinoline quinone repeat" evidence="3">
    <location>
        <begin position="265"/>
        <end position="353"/>
    </location>
</feature>
<sequence>MKPLVKVLTAAAVLAATVAMPAAPAAAGGTGWWAMSGYLVSNSGFNPNESNVTVPTVPNLKLTYTGTPARTGQRAPVVADGLVYTQDDTGVTATDEGTGAQKWRFEPDLERFGSPSQLVHTAGRIVWAVNDSPAMPGADSTKIFVLDAATGTVVRDFHDEGVVTQILVDRDVVVVSGESRYSSDTRAYRLTDGQLLWQRNQYMKQPVSANGRVLVSGTGMGAGPLTSTIVDIGTGSIIHTTQDRDYRPLAADETGTKFYVAWGHSLQVLDATTGTLTWLASGLYPRFVVVTPTRLYVTSTEGTVSALNRSTGATIWSRSIPESQHQRAIIAGGVLYVTAKSDRVYTLNPVDGAPLKAPAFTGAVGQLVVTYGRVYVTDGTKLTVYGL</sequence>
<gene>
    <name evidence="4" type="ORF">GA0070610_0877</name>
</gene>
<feature type="signal peptide" evidence="1">
    <location>
        <begin position="1"/>
        <end position="25"/>
    </location>
</feature>
<protein>
    <submittedName>
        <fullName evidence="4">Outer membrane protein assembly factor BamB</fullName>
    </submittedName>
</protein>
<dbReference type="InterPro" id="IPR018391">
    <property type="entry name" value="PQQ_b-propeller_rpt"/>
</dbReference>
<reference evidence="4 5" key="1">
    <citation type="submission" date="2016-06" db="EMBL/GenBank/DDBJ databases">
        <authorList>
            <person name="Kjaerup R.B."/>
            <person name="Dalgaard T.S."/>
            <person name="Juul-Madsen H.R."/>
        </authorList>
    </citation>
    <scope>NUCLEOTIDE SEQUENCE [LARGE SCALE GENOMIC DNA]</scope>
    <source>
        <strain evidence="4 5">DSM 43913</strain>
    </source>
</reference>
<dbReference type="InterPro" id="IPR011047">
    <property type="entry name" value="Quinoprotein_ADH-like_sf"/>
</dbReference>
<feature type="chain" id="PRO_5008716291" evidence="1">
    <location>
        <begin position="26"/>
        <end position="387"/>
    </location>
</feature>
<dbReference type="SMART" id="SM00564">
    <property type="entry name" value="PQQ"/>
    <property type="match status" value="4"/>
</dbReference>
<accession>A0A1C5G4P2</accession>
<dbReference type="AlphaFoldDB" id="A0A1C5G4P2"/>
<dbReference type="PANTHER" id="PTHR34512:SF30">
    <property type="entry name" value="OUTER MEMBRANE PROTEIN ASSEMBLY FACTOR BAMB"/>
    <property type="match status" value="1"/>
</dbReference>
<evidence type="ECO:0000256" key="1">
    <source>
        <dbReference type="SAM" id="SignalP"/>
    </source>
</evidence>
<keyword evidence="5" id="KW-1185">Reference proteome</keyword>
<feature type="domain" description="Pyrrolo-quinoline quinone repeat" evidence="2">
    <location>
        <begin position="68"/>
        <end position="163"/>
    </location>
</feature>
<dbReference type="Proteomes" id="UP000198251">
    <property type="component" value="Chromosome I"/>
</dbReference>
<dbReference type="Gene3D" id="2.130.10.10">
    <property type="entry name" value="YVTN repeat-like/Quinoprotein amine dehydrogenase"/>
    <property type="match status" value="1"/>
</dbReference>
<evidence type="ECO:0000313" key="4">
    <source>
        <dbReference type="EMBL" id="SCG14668.1"/>
    </source>
</evidence>